<gene>
    <name evidence="1" type="ORF">DS2_03750</name>
</gene>
<name>W7QRJ6_9ALTE</name>
<accession>W7QRJ6</accession>
<protein>
    <submittedName>
        <fullName evidence="1">Uncharacterized protein</fullName>
    </submittedName>
</protein>
<dbReference type="STRING" id="1328313.DS2_03750"/>
<dbReference type="EMBL" id="ARZY01000004">
    <property type="protein sequence ID" value="EWH11592.1"/>
    <property type="molecule type" value="Genomic_DNA"/>
</dbReference>
<organism evidence="1 2">
    <name type="scientific">Catenovulum agarivorans DS-2</name>
    <dbReference type="NCBI Taxonomy" id="1328313"/>
    <lineage>
        <taxon>Bacteria</taxon>
        <taxon>Pseudomonadati</taxon>
        <taxon>Pseudomonadota</taxon>
        <taxon>Gammaproteobacteria</taxon>
        <taxon>Alteromonadales</taxon>
        <taxon>Alteromonadaceae</taxon>
        <taxon>Catenovulum</taxon>
    </lineage>
</organism>
<evidence type="ECO:0000313" key="1">
    <source>
        <dbReference type="EMBL" id="EWH11592.1"/>
    </source>
</evidence>
<keyword evidence="2" id="KW-1185">Reference proteome</keyword>
<dbReference type="AlphaFoldDB" id="W7QRJ6"/>
<reference evidence="1 2" key="1">
    <citation type="journal article" date="2014" name="Genome Announc.">
        <title>Draft Genome Sequence of the Agar-Degrading Bacterium Catenovulum sp. Strain DS-2, Isolated from Intestines of Haliotis diversicolor.</title>
        <authorList>
            <person name="Shan D."/>
            <person name="Li X."/>
            <person name="Gu Z."/>
            <person name="Wei G."/>
            <person name="Gao Z."/>
            <person name="Shao Z."/>
        </authorList>
    </citation>
    <scope>NUCLEOTIDE SEQUENCE [LARGE SCALE GENOMIC DNA]</scope>
    <source>
        <strain evidence="1 2">DS-2</strain>
    </source>
</reference>
<comment type="caution">
    <text evidence="1">The sequence shown here is derived from an EMBL/GenBank/DDBJ whole genome shotgun (WGS) entry which is preliminary data.</text>
</comment>
<sequence length="244" mass="28079">MLLVIMLTACSSTPTLHPNLQTARSDFNNSQQTDTLEQYISKQLRLQKTFAQFADVEYLIKSHLRLVDAYQRHQQQALAAQSIEQCKKLSVVRAYLAYHADCLLSEYQLQPSELLLQKIALMKLDKRQQAYLAYYQQDYTRLSEHLQSIEQTHPLDAAILHYQLGYSQSNIHSVTTSLALAQKHNLPQLVTDSLFLLSKLHHQADSQQLSLWYFSLAQASAQAHQPKLLKPMQQWFDSAHKANK</sequence>
<evidence type="ECO:0000313" key="2">
    <source>
        <dbReference type="Proteomes" id="UP000019276"/>
    </source>
</evidence>
<proteinExistence type="predicted"/>
<dbReference type="Proteomes" id="UP000019276">
    <property type="component" value="Unassembled WGS sequence"/>
</dbReference>